<dbReference type="EMBL" id="UYYA01004619">
    <property type="protein sequence ID" value="VDM62718.1"/>
    <property type="molecule type" value="Genomic_DNA"/>
</dbReference>
<dbReference type="Proteomes" id="UP000267027">
    <property type="component" value="Unassembled WGS sequence"/>
</dbReference>
<dbReference type="WBParaSite" id="ACOC_0001113201-mRNA-1">
    <property type="protein sequence ID" value="ACOC_0001113201-mRNA-1"/>
    <property type="gene ID" value="ACOC_0001113201"/>
</dbReference>
<name>A0A0R3PXS9_ANGCS</name>
<organism evidence="3">
    <name type="scientific">Angiostrongylus costaricensis</name>
    <name type="common">Nematode worm</name>
    <dbReference type="NCBI Taxonomy" id="334426"/>
    <lineage>
        <taxon>Eukaryota</taxon>
        <taxon>Metazoa</taxon>
        <taxon>Ecdysozoa</taxon>
        <taxon>Nematoda</taxon>
        <taxon>Chromadorea</taxon>
        <taxon>Rhabditida</taxon>
        <taxon>Rhabditina</taxon>
        <taxon>Rhabditomorpha</taxon>
        <taxon>Strongyloidea</taxon>
        <taxon>Metastrongylidae</taxon>
        <taxon>Angiostrongylus</taxon>
    </lineage>
</organism>
<protein>
    <submittedName>
        <fullName evidence="1 3">Uncharacterized protein</fullName>
    </submittedName>
</protein>
<reference evidence="1 2" key="2">
    <citation type="submission" date="2018-11" db="EMBL/GenBank/DDBJ databases">
        <authorList>
            <consortium name="Pathogen Informatics"/>
        </authorList>
    </citation>
    <scope>NUCLEOTIDE SEQUENCE [LARGE SCALE GENOMIC DNA]</scope>
    <source>
        <strain evidence="1 2">Costa Rica</strain>
    </source>
</reference>
<keyword evidence="2" id="KW-1185">Reference proteome</keyword>
<dbReference type="AlphaFoldDB" id="A0A0R3PXS9"/>
<proteinExistence type="predicted"/>
<evidence type="ECO:0000313" key="2">
    <source>
        <dbReference type="Proteomes" id="UP000267027"/>
    </source>
</evidence>
<gene>
    <name evidence="1" type="ORF">ACOC_LOCUS11133</name>
</gene>
<sequence>MPDVSDESCALTKLNGNQYEKREEMQHIKDSHRRELTSIRQQQLRITTKRSESVDGYATKDVVSYDETTSDERLRLAASRRVWEMAACQLTSGQSGLHAFLPFI</sequence>
<accession>A0A0R3PXS9</accession>
<reference evidence="3" key="1">
    <citation type="submission" date="2017-02" db="UniProtKB">
        <authorList>
            <consortium name="WormBaseParasite"/>
        </authorList>
    </citation>
    <scope>IDENTIFICATION</scope>
</reference>
<evidence type="ECO:0000313" key="3">
    <source>
        <dbReference type="WBParaSite" id="ACOC_0001113201-mRNA-1"/>
    </source>
</evidence>
<evidence type="ECO:0000313" key="1">
    <source>
        <dbReference type="EMBL" id="VDM62718.1"/>
    </source>
</evidence>